<dbReference type="EMBL" id="SMMG02000006">
    <property type="protein sequence ID" value="KAA3470803.1"/>
    <property type="molecule type" value="Genomic_DNA"/>
</dbReference>
<dbReference type="PROSITE" id="PS50994">
    <property type="entry name" value="INTEGRASE"/>
    <property type="match status" value="1"/>
</dbReference>
<dbReference type="InterPro" id="IPR001584">
    <property type="entry name" value="Integrase_cat-core"/>
</dbReference>
<dbReference type="InterPro" id="IPR056924">
    <property type="entry name" value="SH3_Tf2-1"/>
</dbReference>
<reference evidence="3" key="1">
    <citation type="journal article" date="2019" name="Plant Biotechnol. J.">
        <title>Genome sequencing of the Australian wild diploid species Gossypium australe highlights disease resistance and delayed gland morphogenesis.</title>
        <authorList>
            <person name="Cai Y."/>
            <person name="Cai X."/>
            <person name="Wang Q."/>
            <person name="Wang P."/>
            <person name="Zhang Y."/>
            <person name="Cai C."/>
            <person name="Xu Y."/>
            <person name="Wang K."/>
            <person name="Zhou Z."/>
            <person name="Wang C."/>
            <person name="Geng S."/>
            <person name="Li B."/>
            <person name="Dong Q."/>
            <person name="Hou Y."/>
            <person name="Wang H."/>
            <person name="Ai P."/>
            <person name="Liu Z."/>
            <person name="Yi F."/>
            <person name="Sun M."/>
            <person name="An G."/>
            <person name="Cheng J."/>
            <person name="Zhang Y."/>
            <person name="Shi Q."/>
            <person name="Xie Y."/>
            <person name="Shi X."/>
            <person name="Chang Y."/>
            <person name="Huang F."/>
            <person name="Chen Y."/>
            <person name="Hong S."/>
            <person name="Mi L."/>
            <person name="Sun Q."/>
            <person name="Zhang L."/>
            <person name="Zhou B."/>
            <person name="Peng R."/>
            <person name="Zhang X."/>
            <person name="Liu F."/>
        </authorList>
    </citation>
    <scope>NUCLEOTIDE SEQUENCE [LARGE SCALE GENOMIC DNA]</scope>
    <source>
        <strain evidence="3">cv. PA1801</strain>
    </source>
</reference>
<evidence type="ECO:0000259" key="1">
    <source>
        <dbReference type="PROSITE" id="PS50994"/>
    </source>
</evidence>
<dbReference type="AlphaFoldDB" id="A0A5B6VP08"/>
<dbReference type="SUPFAM" id="SSF53098">
    <property type="entry name" value="Ribonuclease H-like"/>
    <property type="match status" value="1"/>
</dbReference>
<protein>
    <submittedName>
        <fullName evidence="2">DNA/RNA polymerases superfamily protein</fullName>
    </submittedName>
</protein>
<dbReference type="Proteomes" id="UP000325315">
    <property type="component" value="Unassembled WGS sequence"/>
</dbReference>
<dbReference type="InterPro" id="IPR012337">
    <property type="entry name" value="RNaseH-like_sf"/>
</dbReference>
<dbReference type="GO" id="GO:0003676">
    <property type="term" value="F:nucleic acid binding"/>
    <property type="evidence" value="ECO:0007669"/>
    <property type="project" value="InterPro"/>
</dbReference>
<proteinExistence type="predicted"/>
<feature type="domain" description="Integrase catalytic" evidence="1">
    <location>
        <begin position="1"/>
        <end position="109"/>
    </location>
</feature>
<dbReference type="Gene3D" id="3.30.420.10">
    <property type="entry name" value="Ribonuclease H-like superfamily/Ribonuclease H"/>
    <property type="match status" value="1"/>
</dbReference>
<name>A0A5B6VP08_9ROSI</name>
<dbReference type="Pfam" id="PF24626">
    <property type="entry name" value="SH3_Tf2-1"/>
    <property type="match status" value="1"/>
</dbReference>
<dbReference type="GO" id="GO:0015074">
    <property type="term" value="P:DNA integration"/>
    <property type="evidence" value="ECO:0007669"/>
    <property type="project" value="InterPro"/>
</dbReference>
<dbReference type="PANTHER" id="PTHR46148:SF44">
    <property type="entry name" value="GAG-POL POLYPROTEIN"/>
    <property type="match status" value="1"/>
</dbReference>
<evidence type="ECO:0000313" key="3">
    <source>
        <dbReference type="Proteomes" id="UP000325315"/>
    </source>
</evidence>
<sequence length="275" mass="32292">MALYVFEIVRLHGVPTSIILDRDPRFTSRFWSKLHEALGTKLNFSTAFHPQIDGHSERVIQILEDMLRCCILKFKGNWEKYLLLAEFAYNNSYQSSIKMHHLKLFTEESVKDHCSHCGRKCCVSARNDKKGKLSPRFIGPYETVERIGPIAYRLDLPSEFKKIHNVFYASLLRQYRSDHSYVISHSEIELQPDLTYSEEPMRILARENKRVPLVKVLWHCHGLEEATWETKKSMKLQYPNIFSGRNFLRGRVVATQFLGVTEQWFRATNFHHVDS</sequence>
<accession>A0A5B6VP08</accession>
<dbReference type="InterPro" id="IPR036397">
    <property type="entry name" value="RNaseH_sf"/>
</dbReference>
<keyword evidence="3" id="KW-1185">Reference proteome</keyword>
<organism evidence="2 3">
    <name type="scientific">Gossypium australe</name>
    <dbReference type="NCBI Taxonomy" id="47621"/>
    <lineage>
        <taxon>Eukaryota</taxon>
        <taxon>Viridiplantae</taxon>
        <taxon>Streptophyta</taxon>
        <taxon>Embryophyta</taxon>
        <taxon>Tracheophyta</taxon>
        <taxon>Spermatophyta</taxon>
        <taxon>Magnoliopsida</taxon>
        <taxon>eudicotyledons</taxon>
        <taxon>Gunneridae</taxon>
        <taxon>Pentapetalae</taxon>
        <taxon>rosids</taxon>
        <taxon>malvids</taxon>
        <taxon>Malvales</taxon>
        <taxon>Malvaceae</taxon>
        <taxon>Malvoideae</taxon>
        <taxon>Gossypium</taxon>
    </lineage>
</organism>
<dbReference type="OrthoDB" id="115950at2759"/>
<comment type="caution">
    <text evidence="2">The sequence shown here is derived from an EMBL/GenBank/DDBJ whole genome shotgun (WGS) entry which is preliminary data.</text>
</comment>
<dbReference type="PANTHER" id="PTHR46148">
    <property type="entry name" value="CHROMO DOMAIN-CONTAINING PROTEIN"/>
    <property type="match status" value="1"/>
</dbReference>
<gene>
    <name evidence="2" type="ORF">EPI10_016484</name>
</gene>
<evidence type="ECO:0000313" key="2">
    <source>
        <dbReference type="EMBL" id="KAA3470803.1"/>
    </source>
</evidence>